<reference evidence="3 4" key="1">
    <citation type="submission" date="2017-03" db="EMBL/GenBank/DDBJ databases">
        <title>An alternative strategy for trypanosome survival in the mammalian bloodstream revealed through genome and transcriptome analysis of the ubiquitous bovine parasite Trypanosoma (Megatrypanum) theileri.</title>
        <authorList>
            <person name="Kelly S."/>
            <person name="Ivens A."/>
            <person name="Mott A."/>
            <person name="O'Neill E."/>
            <person name="Emms D."/>
            <person name="Macleod O."/>
            <person name="Voorheis P."/>
            <person name="Matthews J."/>
            <person name="Matthews K."/>
            <person name="Carrington M."/>
        </authorList>
    </citation>
    <scope>NUCLEOTIDE SEQUENCE [LARGE SCALE GENOMIC DNA]</scope>
    <source>
        <strain evidence="3">Edinburgh</strain>
    </source>
</reference>
<feature type="compositionally biased region" description="Low complexity" evidence="1">
    <location>
        <begin position="510"/>
        <end position="522"/>
    </location>
</feature>
<name>A0A1X0NXV6_9TRYP</name>
<dbReference type="AlphaFoldDB" id="A0A1X0NXV6"/>
<dbReference type="OrthoDB" id="272279at2759"/>
<evidence type="ECO:0000256" key="1">
    <source>
        <dbReference type="SAM" id="MobiDB-lite"/>
    </source>
</evidence>
<dbReference type="SUPFAM" id="SSF52047">
    <property type="entry name" value="RNI-like"/>
    <property type="match status" value="1"/>
</dbReference>
<dbReference type="EMBL" id="NBCO01000014">
    <property type="protein sequence ID" value="ORC89059.1"/>
    <property type="molecule type" value="Genomic_DNA"/>
</dbReference>
<dbReference type="Proteomes" id="UP000192257">
    <property type="component" value="Unassembled WGS sequence"/>
</dbReference>
<feature type="compositionally biased region" description="Low complexity" evidence="1">
    <location>
        <begin position="64"/>
        <end position="74"/>
    </location>
</feature>
<dbReference type="RefSeq" id="XP_028883125.1">
    <property type="nucleotide sequence ID" value="XM_029025715.1"/>
</dbReference>
<keyword evidence="4" id="KW-1185">Reference proteome</keyword>
<feature type="compositionally biased region" description="Low complexity" evidence="1">
    <location>
        <begin position="21"/>
        <end position="32"/>
    </location>
</feature>
<dbReference type="GeneID" id="39985495"/>
<dbReference type="GO" id="GO:0005654">
    <property type="term" value="C:nucleoplasm"/>
    <property type="evidence" value="ECO:0007669"/>
    <property type="project" value="TreeGrafter"/>
</dbReference>
<dbReference type="PANTHER" id="PTHR16148">
    <property type="entry name" value="NF-KAPPA-B-REPRESSING FACTOR-RELATED"/>
    <property type="match status" value="1"/>
</dbReference>
<evidence type="ECO:0000313" key="3">
    <source>
        <dbReference type="EMBL" id="ORC89059.1"/>
    </source>
</evidence>
<dbReference type="VEuPathDB" id="TriTrypDB:TM35_000142700"/>
<dbReference type="GO" id="GO:0005730">
    <property type="term" value="C:nucleolus"/>
    <property type="evidence" value="ECO:0007669"/>
    <property type="project" value="TreeGrafter"/>
</dbReference>
<gene>
    <name evidence="3" type="ORF">TM35_000142700</name>
</gene>
<sequence length="557" mass="61676">MGCNGSRPKAAVKDQNKNKKSSNNNNNNNNNNTRVDSSPASPLPPGSPVVVTTTGGPKILRTSAAAAAAAAAAARGGGGRVRGRGPQPGTEGDGTASRPHSSSSVDSRTKPPQSSASSKSDATDAVAQASAPRPYQEPFSAEPVQEHEVSTASPLPLVVYNEQGNYKRNNCSFSNGNRESNRSSNRYDNDYMTESFNSSFSSPQLFRISPTQRAQRGEGTWEWWYEQVDKLRITKDCSCRARLEDIQNRLARQYDTDKGRVELDLGWCYMERSAPYVLGRLFASPFIAEIRWITALRLDGNYFTDEGFGNMLAVMSVANESKIVLPLLKQLYLNNMNLDPNSIHGILYYLFPLKPPRALIEETNTLRPSRSLPVMSAVRGPTIAGESIGFPLRAYIPFDNSPHTPLFPSLEVLSLCDNPGIGNRGLAVLLRCLIAPHYERRELPVLDLSRCGIDEVGGRYLREYLTHLRISRKNDENLVALRRVVLIGNRHSMDRAQSICSNDDSHYQSNDYDNNNINNKNNMYTMRKQSGSHHDGYLQNGNDDDASSRDRDVSIVL</sequence>
<feature type="region of interest" description="Disordered" evidence="1">
    <location>
        <begin position="1"/>
        <end position="151"/>
    </location>
</feature>
<dbReference type="InterPro" id="IPR058820">
    <property type="entry name" value="LRR_16"/>
</dbReference>
<feature type="compositionally biased region" description="Basic and acidic residues" evidence="1">
    <location>
        <begin position="546"/>
        <end position="557"/>
    </location>
</feature>
<dbReference type="PANTHER" id="PTHR16148:SF14">
    <property type="entry name" value="MYND-TYPE DOMAIN-CONTAINING PROTEIN"/>
    <property type="match status" value="1"/>
</dbReference>
<dbReference type="Pfam" id="PF26020">
    <property type="entry name" value="LRR_16"/>
    <property type="match status" value="1"/>
</dbReference>
<protein>
    <recommendedName>
        <fullName evidence="2">Leucine-rich domain-containing protein</fullName>
    </recommendedName>
</protein>
<evidence type="ECO:0000259" key="2">
    <source>
        <dbReference type="Pfam" id="PF26020"/>
    </source>
</evidence>
<dbReference type="Gene3D" id="3.80.10.10">
    <property type="entry name" value="Ribonuclease Inhibitor"/>
    <property type="match status" value="1"/>
</dbReference>
<feature type="domain" description="Leucine-rich" evidence="2">
    <location>
        <begin position="221"/>
        <end position="501"/>
    </location>
</feature>
<proteinExistence type="predicted"/>
<comment type="caution">
    <text evidence="3">The sequence shown here is derived from an EMBL/GenBank/DDBJ whole genome shotgun (WGS) entry which is preliminary data.</text>
</comment>
<feature type="compositionally biased region" description="Low complexity" evidence="1">
    <location>
        <begin position="97"/>
        <end position="124"/>
    </location>
</feature>
<feature type="compositionally biased region" description="Low complexity" evidence="1">
    <location>
        <begin position="48"/>
        <end position="57"/>
    </location>
</feature>
<evidence type="ECO:0000313" key="4">
    <source>
        <dbReference type="Proteomes" id="UP000192257"/>
    </source>
</evidence>
<dbReference type="InterPro" id="IPR032675">
    <property type="entry name" value="LRR_dom_sf"/>
</dbReference>
<accession>A0A1X0NXV6</accession>
<organism evidence="3 4">
    <name type="scientific">Trypanosoma theileri</name>
    <dbReference type="NCBI Taxonomy" id="67003"/>
    <lineage>
        <taxon>Eukaryota</taxon>
        <taxon>Discoba</taxon>
        <taxon>Euglenozoa</taxon>
        <taxon>Kinetoplastea</taxon>
        <taxon>Metakinetoplastina</taxon>
        <taxon>Trypanosomatida</taxon>
        <taxon>Trypanosomatidae</taxon>
        <taxon>Trypanosoma</taxon>
    </lineage>
</organism>
<feature type="region of interest" description="Disordered" evidence="1">
    <location>
        <begin position="500"/>
        <end position="557"/>
    </location>
</feature>